<reference evidence="5" key="1">
    <citation type="submission" date="2018-05" db="EMBL/GenBank/DDBJ databases">
        <title>Draft genome of Mucuna pruriens seed.</title>
        <authorList>
            <person name="Nnadi N.E."/>
            <person name="Vos R."/>
            <person name="Hasami M.H."/>
            <person name="Devisetty U.K."/>
            <person name="Aguiy J.C."/>
        </authorList>
    </citation>
    <scope>NUCLEOTIDE SEQUENCE [LARGE SCALE GENOMIC DNA]</scope>
    <source>
        <strain evidence="5">JCA_2017</strain>
    </source>
</reference>
<dbReference type="FunFam" id="1.25.10.10:FF:000041">
    <property type="entry name" value="Serine/threonine protein phosphatase 2A regulatory subunit"/>
    <property type="match status" value="1"/>
</dbReference>
<proteinExistence type="inferred from homology"/>
<name>A0A371ICT3_MUCPR</name>
<accession>A0A371ICT3</accession>
<evidence type="ECO:0000313" key="5">
    <source>
        <dbReference type="EMBL" id="RDY12846.1"/>
    </source>
</evidence>
<dbReference type="GO" id="GO:0005737">
    <property type="term" value="C:cytoplasm"/>
    <property type="evidence" value="ECO:0007669"/>
    <property type="project" value="UniProtKB-SubCell"/>
</dbReference>
<keyword evidence="6" id="KW-1185">Reference proteome</keyword>
<evidence type="ECO:0000256" key="1">
    <source>
        <dbReference type="ARBA" id="ARBA00004496"/>
    </source>
</evidence>
<gene>
    <name evidence="5" type="primary">B'GAMMA</name>
    <name evidence="5" type="ORF">CR513_02273</name>
</gene>
<dbReference type="OrthoDB" id="10264446at2759"/>
<comment type="similarity">
    <text evidence="2">Belongs to the phosphatase 2A regulatory subunit B56 family.</text>
</comment>
<dbReference type="GO" id="GO:0000159">
    <property type="term" value="C:protein phosphatase type 2A complex"/>
    <property type="evidence" value="ECO:0007669"/>
    <property type="project" value="InterPro"/>
</dbReference>
<sequence length="539" mass="61389">MSETISTTSLTVSLMIKQILNRLPRKPSKSVENRAGGGALTSPSTASTSSRSSDLAGYHYGNSTALPLSGLNSNSSPGLIHGDKFPHAVNSKLNGSLAASSYEALPSFRDVPNSEKQSLFIRKLQMCCVVFDFTDPTKNLKEKDIKRQTLVELVDYVSSANSKFTEIMMQEIVKMTSVNLFRTWTSPSRENKVLEAFDVEDEEPSMDPAWPHLQIVYEFLLRFVASPETDAKLAKRYVDHSFVLRLLDLFDSEDPRERDYLKTVLHRVYGKFMVHRPFIRKAINNIFYRFIFETEKHNGIAELLEILGSIINGFALPLKEEHKLFLVRVLIPLHKPKCLPMYHQQLSYCITQFVEKDCKLADTVIQGLLKYWPITNSSKEVMFLGELEEVLEVTQPAEFQRCMVPLFCQISRCLSSSHFQVAERALFLWNNDHIENLIKQNHKIILPVVLPALEKNTRNHWNQAVQSLTVNVRKIFVDTDPELFNECLSKFKEDEAQEKALKSKQEATWKRLEEIAAMKAASNEPVLVSPRAASRKTSG</sequence>
<evidence type="ECO:0000256" key="3">
    <source>
        <dbReference type="ARBA" id="ARBA00022490"/>
    </source>
</evidence>
<comment type="subcellular location">
    <subcellularLocation>
        <location evidence="1">Cytoplasm</location>
    </subcellularLocation>
</comment>
<feature type="compositionally biased region" description="Low complexity" evidence="4">
    <location>
        <begin position="40"/>
        <end position="53"/>
    </location>
</feature>
<protein>
    <submittedName>
        <fullName evidence="5">Serine/threonine protein phosphatase 2A 59 kDa regulatory subunit B' gamma isoform</fullName>
    </submittedName>
</protein>
<dbReference type="Proteomes" id="UP000257109">
    <property type="component" value="Unassembled WGS sequence"/>
</dbReference>
<dbReference type="GO" id="GO:0019888">
    <property type="term" value="F:protein phosphatase regulator activity"/>
    <property type="evidence" value="ECO:0007669"/>
    <property type="project" value="InterPro"/>
</dbReference>
<dbReference type="Gene3D" id="1.25.10.10">
    <property type="entry name" value="Leucine-rich Repeat Variant"/>
    <property type="match status" value="1"/>
</dbReference>
<dbReference type="STRING" id="157652.A0A371ICT3"/>
<dbReference type="SUPFAM" id="SSF48371">
    <property type="entry name" value="ARM repeat"/>
    <property type="match status" value="1"/>
</dbReference>
<feature type="region of interest" description="Disordered" evidence="4">
    <location>
        <begin position="25"/>
        <end position="54"/>
    </location>
</feature>
<organism evidence="5 6">
    <name type="scientific">Mucuna pruriens</name>
    <name type="common">Velvet bean</name>
    <name type="synonym">Dolichos pruriens</name>
    <dbReference type="NCBI Taxonomy" id="157652"/>
    <lineage>
        <taxon>Eukaryota</taxon>
        <taxon>Viridiplantae</taxon>
        <taxon>Streptophyta</taxon>
        <taxon>Embryophyta</taxon>
        <taxon>Tracheophyta</taxon>
        <taxon>Spermatophyta</taxon>
        <taxon>Magnoliopsida</taxon>
        <taxon>eudicotyledons</taxon>
        <taxon>Gunneridae</taxon>
        <taxon>Pentapetalae</taxon>
        <taxon>rosids</taxon>
        <taxon>fabids</taxon>
        <taxon>Fabales</taxon>
        <taxon>Fabaceae</taxon>
        <taxon>Papilionoideae</taxon>
        <taxon>50 kb inversion clade</taxon>
        <taxon>NPAAA clade</taxon>
        <taxon>indigoferoid/millettioid clade</taxon>
        <taxon>Phaseoleae</taxon>
        <taxon>Mucuna</taxon>
    </lineage>
</organism>
<dbReference type="PANTHER" id="PTHR10257">
    <property type="entry name" value="SERINE/THREONINE PROTEIN PHOSPHATASE 2A PP2A REGULATORY SUBUNIT B"/>
    <property type="match status" value="1"/>
</dbReference>
<dbReference type="PANTHER" id="PTHR10257:SF60">
    <property type="entry name" value="SERINE_THREONINE PROTEIN PHOSPHATASE 2A 55 KDA REGULATORY SUBUNIT B' DELTA ISOFORM"/>
    <property type="match status" value="1"/>
</dbReference>
<evidence type="ECO:0000256" key="2">
    <source>
        <dbReference type="ARBA" id="ARBA00009745"/>
    </source>
</evidence>
<dbReference type="GO" id="GO:0007165">
    <property type="term" value="P:signal transduction"/>
    <property type="evidence" value="ECO:0007669"/>
    <property type="project" value="InterPro"/>
</dbReference>
<dbReference type="EMBL" id="QJKJ01000393">
    <property type="protein sequence ID" value="RDY12846.1"/>
    <property type="molecule type" value="Genomic_DNA"/>
</dbReference>
<dbReference type="InterPro" id="IPR011989">
    <property type="entry name" value="ARM-like"/>
</dbReference>
<comment type="caution">
    <text evidence="5">The sequence shown here is derived from an EMBL/GenBank/DDBJ whole genome shotgun (WGS) entry which is preliminary data.</text>
</comment>
<dbReference type="Pfam" id="PF01603">
    <property type="entry name" value="B56"/>
    <property type="match status" value="1"/>
</dbReference>
<dbReference type="InterPro" id="IPR002554">
    <property type="entry name" value="PP2A_B56"/>
</dbReference>
<evidence type="ECO:0000313" key="6">
    <source>
        <dbReference type="Proteomes" id="UP000257109"/>
    </source>
</evidence>
<keyword evidence="3" id="KW-0963">Cytoplasm</keyword>
<feature type="non-terminal residue" evidence="5">
    <location>
        <position position="1"/>
    </location>
</feature>
<evidence type="ECO:0000256" key="4">
    <source>
        <dbReference type="SAM" id="MobiDB-lite"/>
    </source>
</evidence>
<dbReference type="InterPro" id="IPR016024">
    <property type="entry name" value="ARM-type_fold"/>
</dbReference>
<dbReference type="AlphaFoldDB" id="A0A371ICT3"/>
<dbReference type="PIRSF" id="PIRSF028043">
    <property type="entry name" value="PP2A_B56"/>
    <property type="match status" value="1"/>
</dbReference>